<feature type="region of interest" description="Disordered" evidence="2">
    <location>
        <begin position="218"/>
        <end position="268"/>
    </location>
</feature>
<keyword evidence="4" id="KW-1185">Reference proteome</keyword>
<dbReference type="InterPro" id="IPR015267">
    <property type="entry name" value="PPP4R2"/>
</dbReference>
<evidence type="ECO:0000313" key="3">
    <source>
        <dbReference type="EMBL" id="GJJ12077.1"/>
    </source>
</evidence>
<dbReference type="GO" id="GO:0005634">
    <property type="term" value="C:nucleus"/>
    <property type="evidence" value="ECO:0007669"/>
    <property type="project" value="TreeGrafter"/>
</dbReference>
<protein>
    <recommendedName>
        <fullName evidence="5">PPP4R2-domain-containing protein</fullName>
    </recommendedName>
</protein>
<comment type="similarity">
    <text evidence="1">Belongs to the PPP4R2 family.</text>
</comment>
<evidence type="ECO:0000256" key="1">
    <source>
        <dbReference type="ARBA" id="ARBA00009207"/>
    </source>
</evidence>
<dbReference type="EMBL" id="BPWL01000007">
    <property type="protein sequence ID" value="GJJ12077.1"/>
    <property type="molecule type" value="Genomic_DNA"/>
</dbReference>
<dbReference type="Proteomes" id="UP001050691">
    <property type="component" value="Unassembled WGS sequence"/>
</dbReference>
<dbReference type="Pfam" id="PF09184">
    <property type="entry name" value="PPP4R2"/>
    <property type="match status" value="1"/>
</dbReference>
<dbReference type="PANTHER" id="PTHR16487">
    <property type="entry name" value="PPP4R2-RELATED PROTEIN"/>
    <property type="match status" value="1"/>
</dbReference>
<dbReference type="GO" id="GO:0005737">
    <property type="term" value="C:cytoplasm"/>
    <property type="evidence" value="ECO:0007669"/>
    <property type="project" value="TreeGrafter"/>
</dbReference>
<accession>A0AAV5ABQ7</accession>
<feature type="region of interest" description="Disordered" evidence="2">
    <location>
        <begin position="63"/>
        <end position="100"/>
    </location>
</feature>
<dbReference type="AlphaFoldDB" id="A0AAV5ABQ7"/>
<proteinExistence type="inferred from homology"/>
<organism evidence="3 4">
    <name type="scientific">Clathrus columnatus</name>
    <dbReference type="NCBI Taxonomy" id="1419009"/>
    <lineage>
        <taxon>Eukaryota</taxon>
        <taxon>Fungi</taxon>
        <taxon>Dikarya</taxon>
        <taxon>Basidiomycota</taxon>
        <taxon>Agaricomycotina</taxon>
        <taxon>Agaricomycetes</taxon>
        <taxon>Phallomycetidae</taxon>
        <taxon>Phallales</taxon>
        <taxon>Clathraceae</taxon>
        <taxon>Clathrus</taxon>
    </lineage>
</organism>
<evidence type="ECO:0000256" key="2">
    <source>
        <dbReference type="SAM" id="MobiDB-lite"/>
    </source>
</evidence>
<evidence type="ECO:0000313" key="4">
    <source>
        <dbReference type="Proteomes" id="UP001050691"/>
    </source>
</evidence>
<dbReference type="GO" id="GO:0019888">
    <property type="term" value="F:protein phosphatase regulator activity"/>
    <property type="evidence" value="ECO:0007669"/>
    <property type="project" value="InterPro"/>
</dbReference>
<dbReference type="PANTHER" id="PTHR16487:SF0">
    <property type="entry name" value="PROTEIN PHOSPHATASE 4 REGULATORY SUBUNIT 2-RELATED"/>
    <property type="match status" value="1"/>
</dbReference>
<feature type="compositionally biased region" description="Basic and acidic residues" evidence="2">
    <location>
        <begin position="330"/>
        <end position="340"/>
    </location>
</feature>
<feature type="compositionally biased region" description="Polar residues" evidence="2">
    <location>
        <begin position="63"/>
        <end position="74"/>
    </location>
</feature>
<dbReference type="GO" id="GO:0030289">
    <property type="term" value="C:protein phosphatase 4 complex"/>
    <property type="evidence" value="ECO:0007669"/>
    <property type="project" value="InterPro"/>
</dbReference>
<comment type="caution">
    <text evidence="3">The sequence shown here is derived from an EMBL/GenBank/DDBJ whole genome shotgun (WGS) entry which is preliminary data.</text>
</comment>
<reference evidence="3" key="1">
    <citation type="submission" date="2021-10" db="EMBL/GenBank/DDBJ databases">
        <title>De novo Genome Assembly of Clathrus columnatus (Basidiomycota, Fungi) Using Illumina and Nanopore Sequence Data.</title>
        <authorList>
            <person name="Ogiso-Tanaka E."/>
            <person name="Itagaki H."/>
            <person name="Hosoya T."/>
            <person name="Hosaka K."/>
        </authorList>
    </citation>
    <scope>NUCLEOTIDE SEQUENCE</scope>
    <source>
        <strain evidence="3">MO-923</strain>
    </source>
</reference>
<sequence length="340" mass="37470">MTSTENVNSDTFDGKQDYNETLERIAQTDQITKSNVQDYLSNKPDEQETVSQATQVLLSSSEITPQSSVLSGRSSPPPAAVPPTPPPQGQGLIVPPFPKREQTKNPILRYFNSTMDAKEAKEAQQHIFDHLDDFDDAPPFTIQRLCELCLWPRKHYKTISKYLRAVERTILVTSTKAIYPDEEAEGQPALTSYPDNESVKLATTPVFSPIPFLHLDARRSRSPSPCELEATRHPGKQTSSQESKTTTSSTPKGLGLVDELDDPNPGHLADHPIALSAVTKIPPLSERFVKAVDDDVVMQDNNGEGESPSRPSTEDAEVEGMVVLDDSTPEEEKKEDSSDS</sequence>
<gene>
    <name evidence="3" type="ORF">Clacol_006318</name>
</gene>
<feature type="region of interest" description="Disordered" evidence="2">
    <location>
        <begin position="292"/>
        <end position="340"/>
    </location>
</feature>
<name>A0AAV5ABQ7_9AGAM</name>
<feature type="region of interest" description="Disordered" evidence="2">
    <location>
        <begin position="1"/>
        <end position="20"/>
    </location>
</feature>
<feature type="compositionally biased region" description="Polar residues" evidence="2">
    <location>
        <begin position="1"/>
        <end position="11"/>
    </location>
</feature>
<evidence type="ECO:0008006" key="5">
    <source>
        <dbReference type="Google" id="ProtNLM"/>
    </source>
</evidence>
<feature type="compositionally biased region" description="Pro residues" evidence="2">
    <location>
        <begin position="75"/>
        <end position="88"/>
    </location>
</feature>
<feature type="compositionally biased region" description="Low complexity" evidence="2">
    <location>
        <begin position="236"/>
        <end position="250"/>
    </location>
</feature>